<comment type="caution">
    <text evidence="2">The sequence shown here is derived from an EMBL/GenBank/DDBJ whole genome shotgun (WGS) entry which is preliminary data.</text>
</comment>
<keyword evidence="3" id="KW-1185">Reference proteome</keyword>
<evidence type="ECO:0000313" key="3">
    <source>
        <dbReference type="Proteomes" id="UP000789901"/>
    </source>
</evidence>
<feature type="compositionally biased region" description="Basic and acidic residues" evidence="1">
    <location>
        <begin position="116"/>
        <end position="131"/>
    </location>
</feature>
<reference evidence="2 3" key="1">
    <citation type="submission" date="2021-06" db="EMBL/GenBank/DDBJ databases">
        <authorList>
            <person name="Kallberg Y."/>
            <person name="Tangrot J."/>
            <person name="Rosling A."/>
        </authorList>
    </citation>
    <scope>NUCLEOTIDE SEQUENCE [LARGE SCALE GENOMIC DNA]</scope>
    <source>
        <strain evidence="2 3">120-4 pot B 10/14</strain>
    </source>
</reference>
<name>A0ABN7ULY0_GIGMA</name>
<feature type="region of interest" description="Disordered" evidence="1">
    <location>
        <begin position="97"/>
        <end position="139"/>
    </location>
</feature>
<evidence type="ECO:0000256" key="1">
    <source>
        <dbReference type="SAM" id="MobiDB-lite"/>
    </source>
</evidence>
<accession>A0ABN7ULY0</accession>
<sequence length="204" mass="23768">MEPMDITSEVYTALMKTQYSSSEQIGHKTKKHRVDTSGTEKHILLLQDANNESETLMLPTVEEETMTSSPEELLEAGKSENNKNLQINFSPNNPYLEKNYGHDKLNAENNNEQDVSMDHDRTTNTHEHENDPMTQQNVDRLEIQSNKTIQKDNPRLTYSSVLKNKKDTKRQIDRRQNSEWELMVKTRIVQKIKAKRMQQLDPVK</sequence>
<evidence type="ECO:0000313" key="2">
    <source>
        <dbReference type="EMBL" id="CAG8629339.1"/>
    </source>
</evidence>
<gene>
    <name evidence="2" type="ORF">GMARGA_LOCUS8250</name>
</gene>
<proteinExistence type="predicted"/>
<protein>
    <submittedName>
        <fullName evidence="2">14528_t:CDS:1</fullName>
    </submittedName>
</protein>
<dbReference type="EMBL" id="CAJVQB010004187">
    <property type="protein sequence ID" value="CAG8629339.1"/>
    <property type="molecule type" value="Genomic_DNA"/>
</dbReference>
<dbReference type="Proteomes" id="UP000789901">
    <property type="component" value="Unassembled WGS sequence"/>
</dbReference>
<organism evidence="2 3">
    <name type="scientific">Gigaspora margarita</name>
    <dbReference type="NCBI Taxonomy" id="4874"/>
    <lineage>
        <taxon>Eukaryota</taxon>
        <taxon>Fungi</taxon>
        <taxon>Fungi incertae sedis</taxon>
        <taxon>Mucoromycota</taxon>
        <taxon>Glomeromycotina</taxon>
        <taxon>Glomeromycetes</taxon>
        <taxon>Diversisporales</taxon>
        <taxon>Gigasporaceae</taxon>
        <taxon>Gigaspora</taxon>
    </lineage>
</organism>